<evidence type="ECO:0000313" key="5">
    <source>
        <dbReference type="Proteomes" id="UP000192923"/>
    </source>
</evidence>
<feature type="coiled-coil region" evidence="1">
    <location>
        <begin position="44"/>
        <end position="85"/>
    </location>
</feature>
<dbReference type="STRING" id="1760988.SAMN02949497_2478"/>
<evidence type="ECO:0000256" key="3">
    <source>
        <dbReference type="SAM" id="SignalP"/>
    </source>
</evidence>
<reference evidence="4 5" key="1">
    <citation type="submission" date="2016-12" db="EMBL/GenBank/DDBJ databases">
        <authorList>
            <person name="Song W.-J."/>
            <person name="Kurnit D.M."/>
        </authorList>
    </citation>
    <scope>NUCLEOTIDE SEQUENCE [LARGE SCALE GENOMIC DNA]</scope>
    <source>
        <strain evidence="4 5">175</strain>
    </source>
</reference>
<sequence length="248" mass="26881">MELANQHGSRAAMLALCAALLLAGGAAGAAPKSPSQDAGLKEVLRKAQGVLHQLSAEKAALEAEKASLLGEKAALETQVKTLEQAVRKLEPLPAQLEQCKKTGTEALQSAKADFDSRIEQAKGREQTLMGRQRDIVAQAKDIQADNQLLVEAVKEREQWIAQCGERNRSLLSANQELVEKYKEKGFWDQVTDLEPLTGLGKVQTENAAEDYRYKLHQLKATPFQPAVAPQENPPAPAAVEEEGTGEQP</sequence>
<feature type="compositionally biased region" description="Acidic residues" evidence="2">
    <location>
        <begin position="239"/>
        <end position="248"/>
    </location>
</feature>
<feature type="chain" id="PRO_5013345973" description="Colicin import membrane protein" evidence="3">
    <location>
        <begin position="30"/>
        <end position="248"/>
    </location>
</feature>
<evidence type="ECO:0000313" key="4">
    <source>
        <dbReference type="EMBL" id="SMF95132.1"/>
    </source>
</evidence>
<dbReference type="EMBL" id="FXAM01000001">
    <property type="protein sequence ID" value="SMF95132.1"/>
    <property type="molecule type" value="Genomic_DNA"/>
</dbReference>
<dbReference type="AlphaFoldDB" id="A0A1Y6D3L9"/>
<keyword evidence="3" id="KW-0732">Signal</keyword>
<dbReference type="Proteomes" id="UP000192923">
    <property type="component" value="Unassembled WGS sequence"/>
</dbReference>
<dbReference type="RefSeq" id="WP_085213096.1">
    <property type="nucleotide sequence ID" value="NZ_FXAM01000001.1"/>
</dbReference>
<keyword evidence="5" id="KW-1185">Reference proteome</keyword>
<evidence type="ECO:0008006" key="6">
    <source>
        <dbReference type="Google" id="ProtNLM"/>
    </source>
</evidence>
<evidence type="ECO:0000256" key="2">
    <source>
        <dbReference type="SAM" id="MobiDB-lite"/>
    </source>
</evidence>
<keyword evidence="1" id="KW-0175">Coiled coil</keyword>
<name>A0A1Y6D3L9_9GAMM</name>
<feature type="signal peptide" evidence="3">
    <location>
        <begin position="1"/>
        <end position="29"/>
    </location>
</feature>
<accession>A0A1Y6D3L9</accession>
<protein>
    <recommendedName>
        <fullName evidence="6">Colicin import membrane protein</fullName>
    </recommendedName>
</protein>
<organism evidence="4 5">
    <name type="scientific">Methylomagnum ishizawai</name>
    <dbReference type="NCBI Taxonomy" id="1760988"/>
    <lineage>
        <taxon>Bacteria</taxon>
        <taxon>Pseudomonadati</taxon>
        <taxon>Pseudomonadota</taxon>
        <taxon>Gammaproteobacteria</taxon>
        <taxon>Methylococcales</taxon>
        <taxon>Methylococcaceae</taxon>
        <taxon>Methylomagnum</taxon>
    </lineage>
</organism>
<gene>
    <name evidence="4" type="ORF">SAMN02949497_2478</name>
</gene>
<proteinExistence type="predicted"/>
<feature type="region of interest" description="Disordered" evidence="2">
    <location>
        <begin position="222"/>
        <end position="248"/>
    </location>
</feature>
<evidence type="ECO:0000256" key="1">
    <source>
        <dbReference type="SAM" id="Coils"/>
    </source>
</evidence>
<dbReference type="OrthoDB" id="5569524at2"/>